<dbReference type="AlphaFoldDB" id="F2IKG2"/>
<dbReference type="EMBL" id="CP002542">
    <property type="protein sequence ID" value="AEA45088.1"/>
    <property type="molecule type" value="Genomic_DNA"/>
</dbReference>
<reference evidence="1 2" key="1">
    <citation type="journal article" date="2011" name="Stand. Genomic Sci.">
        <title>Complete genome sequence of the gliding freshwater bacterium Fluviicola taffensis type strain (RW262).</title>
        <authorList>
            <person name="Woyke T."/>
            <person name="Chertkov O."/>
            <person name="Lapidus A."/>
            <person name="Nolan M."/>
            <person name="Lucas S."/>
            <person name="Del Rio T.G."/>
            <person name="Tice H."/>
            <person name="Cheng J.F."/>
            <person name="Tapia R."/>
            <person name="Han C."/>
            <person name="Goodwin L."/>
            <person name="Pitluck S."/>
            <person name="Liolios K."/>
            <person name="Pagani I."/>
            <person name="Ivanova N."/>
            <person name="Huntemann M."/>
            <person name="Mavromatis K."/>
            <person name="Mikhailova N."/>
            <person name="Pati A."/>
            <person name="Chen A."/>
            <person name="Palaniappan K."/>
            <person name="Land M."/>
            <person name="Hauser L."/>
            <person name="Brambilla E.M."/>
            <person name="Rohde M."/>
            <person name="Mwirichia R."/>
            <person name="Sikorski J."/>
            <person name="Tindall B.J."/>
            <person name="Goker M."/>
            <person name="Bristow J."/>
            <person name="Eisen J.A."/>
            <person name="Markowitz V."/>
            <person name="Hugenholtz P."/>
            <person name="Klenk H.P."/>
            <person name="Kyrpides N.C."/>
        </authorList>
    </citation>
    <scope>NUCLEOTIDE SEQUENCE [LARGE SCALE GENOMIC DNA]</scope>
    <source>
        <strain evidence="2">DSM 16823 / RW262 / RW262</strain>
    </source>
</reference>
<dbReference type="eggNOG" id="ENOG502Z9VT">
    <property type="taxonomic scope" value="Bacteria"/>
</dbReference>
<organism evidence="1 2">
    <name type="scientific">Fluviicola taffensis (strain DSM 16823 / NCIMB 13979 / RW262)</name>
    <dbReference type="NCBI Taxonomy" id="755732"/>
    <lineage>
        <taxon>Bacteria</taxon>
        <taxon>Pseudomonadati</taxon>
        <taxon>Bacteroidota</taxon>
        <taxon>Flavobacteriia</taxon>
        <taxon>Flavobacteriales</taxon>
        <taxon>Crocinitomicaceae</taxon>
        <taxon>Fluviicola</taxon>
    </lineage>
</organism>
<sequence length="285" mass="32657">MSWLKNLIKYYFSKRIHRDKLHPSVGIQQRALMLHYQVAQANKQVPAFNTTGFKVFSQFEEDGLLLFLFSLMGEGRKTFIEIGSNDGINSNCSNLAIHFGWSGLFFEGDLKLIRRGEKFYSKTPTPYHPKPKYVQAIIKSENINQLIENAGLSGEIELLSIDIDGNDYWVWDALTVVQPKVVVIETHTEFGLENIVVPYDSNYMYPGKHPIYHGASVIAMNNLAEKKGYRLIGANDLGMNQIYIRKDLLLDEVPTVSPESTLWHPKTKADYSKFNEIKDWEYIKG</sequence>
<dbReference type="RefSeq" id="WP_013687855.1">
    <property type="nucleotide sequence ID" value="NC_015321.1"/>
</dbReference>
<gene>
    <name evidence="1" type="ordered locus">Fluta_3114</name>
</gene>
<dbReference type="OrthoDB" id="9810122at2"/>
<dbReference type="Proteomes" id="UP000007463">
    <property type="component" value="Chromosome"/>
</dbReference>
<evidence type="ECO:0000313" key="2">
    <source>
        <dbReference type="Proteomes" id="UP000007463"/>
    </source>
</evidence>
<dbReference type="STRING" id="755732.Fluta_3114"/>
<dbReference type="KEGG" id="fte:Fluta_3114"/>
<dbReference type="HOGENOM" id="CLU_071534_0_0_10"/>
<reference evidence="2" key="2">
    <citation type="submission" date="2011-02" db="EMBL/GenBank/DDBJ databases">
        <title>The complete genome of Fluviicola taffensis DSM 16823.</title>
        <authorList>
            <consortium name="US DOE Joint Genome Institute (JGI-PGF)"/>
            <person name="Lucas S."/>
            <person name="Copeland A."/>
            <person name="Lapidus A."/>
            <person name="Bruce D."/>
            <person name="Goodwin L."/>
            <person name="Pitluck S."/>
            <person name="Kyrpides N."/>
            <person name="Mavromatis K."/>
            <person name="Ivanova N."/>
            <person name="Mikhailova N."/>
            <person name="Pagani I."/>
            <person name="Chertkov O."/>
            <person name="Detter J.C."/>
            <person name="Han C."/>
            <person name="Tapia R."/>
            <person name="Land M."/>
            <person name="Hauser L."/>
            <person name="Markowitz V."/>
            <person name="Cheng J.-F."/>
            <person name="Hugenholtz P."/>
            <person name="Woyke T."/>
            <person name="Wu D."/>
            <person name="Tindall B."/>
            <person name="Pomrenke H.G."/>
            <person name="Brambilla E."/>
            <person name="Klenk H.-P."/>
            <person name="Eisen J.A."/>
        </authorList>
    </citation>
    <scope>NUCLEOTIDE SEQUENCE [LARGE SCALE GENOMIC DNA]</scope>
    <source>
        <strain evidence="2">DSM 16823 / RW262 / RW262</strain>
    </source>
</reference>
<evidence type="ECO:0008006" key="3">
    <source>
        <dbReference type="Google" id="ProtNLM"/>
    </source>
</evidence>
<proteinExistence type="predicted"/>
<accession>F2IKG2</accession>
<name>F2IKG2_FLUTR</name>
<protein>
    <recommendedName>
        <fullName evidence="3">Methyltransferase FkbM domain-containing protein</fullName>
    </recommendedName>
</protein>
<evidence type="ECO:0000313" key="1">
    <source>
        <dbReference type="EMBL" id="AEA45088.1"/>
    </source>
</evidence>
<keyword evidence="2" id="KW-1185">Reference proteome</keyword>